<evidence type="ECO:0000313" key="1">
    <source>
        <dbReference type="EMBL" id="KAF1964055.1"/>
    </source>
</evidence>
<keyword evidence="2" id="KW-1185">Reference proteome</keyword>
<reference evidence="1" key="1">
    <citation type="journal article" date="2020" name="Stud. Mycol.">
        <title>101 Dothideomycetes genomes: a test case for predicting lifestyles and emergence of pathogens.</title>
        <authorList>
            <person name="Haridas S."/>
            <person name="Albert R."/>
            <person name="Binder M."/>
            <person name="Bloem J."/>
            <person name="Labutti K."/>
            <person name="Salamov A."/>
            <person name="Andreopoulos B."/>
            <person name="Baker S."/>
            <person name="Barry K."/>
            <person name="Bills G."/>
            <person name="Bluhm B."/>
            <person name="Cannon C."/>
            <person name="Castanera R."/>
            <person name="Culley D."/>
            <person name="Daum C."/>
            <person name="Ezra D."/>
            <person name="Gonzalez J."/>
            <person name="Henrissat B."/>
            <person name="Kuo A."/>
            <person name="Liang C."/>
            <person name="Lipzen A."/>
            <person name="Lutzoni F."/>
            <person name="Magnuson J."/>
            <person name="Mondo S."/>
            <person name="Nolan M."/>
            <person name="Ohm R."/>
            <person name="Pangilinan J."/>
            <person name="Park H.-J."/>
            <person name="Ramirez L."/>
            <person name="Alfaro M."/>
            <person name="Sun H."/>
            <person name="Tritt A."/>
            <person name="Yoshinaga Y."/>
            <person name="Zwiers L.-H."/>
            <person name="Turgeon B."/>
            <person name="Goodwin S."/>
            <person name="Spatafora J."/>
            <person name="Crous P."/>
            <person name="Grigoriev I."/>
        </authorList>
    </citation>
    <scope>NUCLEOTIDE SEQUENCE</scope>
    <source>
        <strain evidence="1">CBS 107.79</strain>
    </source>
</reference>
<evidence type="ECO:0008006" key="3">
    <source>
        <dbReference type="Google" id="ProtNLM"/>
    </source>
</evidence>
<name>A0A6A5UGM5_9PLEO</name>
<evidence type="ECO:0000313" key="2">
    <source>
        <dbReference type="Proteomes" id="UP000800036"/>
    </source>
</evidence>
<organism evidence="1 2">
    <name type="scientific">Bimuria novae-zelandiae CBS 107.79</name>
    <dbReference type="NCBI Taxonomy" id="1447943"/>
    <lineage>
        <taxon>Eukaryota</taxon>
        <taxon>Fungi</taxon>
        <taxon>Dikarya</taxon>
        <taxon>Ascomycota</taxon>
        <taxon>Pezizomycotina</taxon>
        <taxon>Dothideomycetes</taxon>
        <taxon>Pleosporomycetidae</taxon>
        <taxon>Pleosporales</taxon>
        <taxon>Massarineae</taxon>
        <taxon>Didymosphaeriaceae</taxon>
        <taxon>Bimuria</taxon>
    </lineage>
</organism>
<protein>
    <recommendedName>
        <fullName evidence="3">GAG-pre-integrase domain-containing protein</fullName>
    </recommendedName>
</protein>
<gene>
    <name evidence="1" type="ORF">BU23DRAFT_494098</name>
</gene>
<dbReference type="AlphaFoldDB" id="A0A6A5UGM5"/>
<dbReference type="EMBL" id="ML976813">
    <property type="protein sequence ID" value="KAF1964055.1"/>
    <property type="molecule type" value="Genomic_DNA"/>
</dbReference>
<proteinExistence type="predicted"/>
<feature type="non-terminal residue" evidence="1">
    <location>
        <position position="1"/>
    </location>
</feature>
<sequence length="50" mass="6147">KRGHLFFNTGQNKAISYFIKIELRRLHRRFGHPCIERLYKMLTTARHEFD</sequence>
<accession>A0A6A5UGM5</accession>
<dbReference type="Proteomes" id="UP000800036">
    <property type="component" value="Unassembled WGS sequence"/>
</dbReference>
<dbReference type="OrthoDB" id="3780108at2759"/>